<comment type="caution">
    <text evidence="10">The sequence shown here is derived from an EMBL/GenBank/DDBJ whole genome shotgun (WGS) entry which is preliminary data.</text>
</comment>
<dbReference type="SMART" id="SM00184">
    <property type="entry name" value="RING"/>
    <property type="match status" value="1"/>
</dbReference>
<dbReference type="PROSITE" id="PS50089">
    <property type="entry name" value="ZF_RING_2"/>
    <property type="match status" value="1"/>
</dbReference>
<evidence type="ECO:0000256" key="8">
    <source>
        <dbReference type="PROSITE-ProRule" id="PRU00175"/>
    </source>
</evidence>
<evidence type="ECO:0000256" key="2">
    <source>
        <dbReference type="ARBA" id="ARBA00012483"/>
    </source>
</evidence>
<keyword evidence="11" id="KW-1185">Reference proteome</keyword>
<evidence type="ECO:0000256" key="6">
    <source>
        <dbReference type="ARBA" id="ARBA00022786"/>
    </source>
</evidence>
<evidence type="ECO:0000256" key="5">
    <source>
        <dbReference type="ARBA" id="ARBA00022771"/>
    </source>
</evidence>
<organism evidence="10 11">
    <name type="scientific">Olea europaea subsp. europaea</name>
    <dbReference type="NCBI Taxonomy" id="158383"/>
    <lineage>
        <taxon>Eukaryota</taxon>
        <taxon>Viridiplantae</taxon>
        <taxon>Streptophyta</taxon>
        <taxon>Embryophyta</taxon>
        <taxon>Tracheophyta</taxon>
        <taxon>Spermatophyta</taxon>
        <taxon>Magnoliopsida</taxon>
        <taxon>eudicotyledons</taxon>
        <taxon>Gunneridae</taxon>
        <taxon>Pentapetalae</taxon>
        <taxon>asterids</taxon>
        <taxon>lamiids</taxon>
        <taxon>Lamiales</taxon>
        <taxon>Oleaceae</taxon>
        <taxon>Oleeae</taxon>
        <taxon>Olea</taxon>
    </lineage>
</organism>
<dbReference type="GO" id="GO:0016874">
    <property type="term" value="F:ligase activity"/>
    <property type="evidence" value="ECO:0007669"/>
    <property type="project" value="UniProtKB-KW"/>
</dbReference>
<reference evidence="10 11" key="1">
    <citation type="submission" date="2019-12" db="EMBL/GenBank/DDBJ databases">
        <authorList>
            <person name="Alioto T."/>
            <person name="Alioto T."/>
            <person name="Gomez Garrido J."/>
        </authorList>
    </citation>
    <scope>NUCLEOTIDE SEQUENCE [LARGE SCALE GENOMIC DNA]</scope>
</reference>
<dbReference type="OrthoDB" id="8062037at2759"/>
<dbReference type="PANTHER" id="PTHR22937:SF65">
    <property type="entry name" value="E3 UBIQUITIN-PROTEIN LIGASE ARK2C"/>
    <property type="match status" value="1"/>
</dbReference>
<dbReference type="Gene3D" id="3.30.40.10">
    <property type="entry name" value="Zinc/RING finger domain, C3HC4 (zinc finger)"/>
    <property type="match status" value="1"/>
</dbReference>
<comment type="catalytic activity">
    <reaction evidence="1">
        <text>S-ubiquitinyl-[E2 ubiquitin-conjugating enzyme]-L-cysteine + [acceptor protein]-L-lysine = [E2 ubiquitin-conjugating enzyme]-L-cysteine + N(6)-ubiquitinyl-[acceptor protein]-L-lysine.</text>
        <dbReference type="EC" id="2.3.2.27"/>
    </reaction>
</comment>
<evidence type="ECO:0000256" key="3">
    <source>
        <dbReference type="ARBA" id="ARBA00022679"/>
    </source>
</evidence>
<dbReference type="GO" id="GO:0008270">
    <property type="term" value="F:zinc ion binding"/>
    <property type="evidence" value="ECO:0007669"/>
    <property type="project" value="UniProtKB-KW"/>
</dbReference>
<dbReference type="InterPro" id="IPR013083">
    <property type="entry name" value="Znf_RING/FYVE/PHD"/>
</dbReference>
<keyword evidence="10" id="KW-0436">Ligase</keyword>
<dbReference type="SUPFAM" id="SSF57850">
    <property type="entry name" value="RING/U-box"/>
    <property type="match status" value="1"/>
</dbReference>
<dbReference type="EC" id="2.3.2.27" evidence="2"/>
<evidence type="ECO:0000256" key="1">
    <source>
        <dbReference type="ARBA" id="ARBA00000900"/>
    </source>
</evidence>
<keyword evidence="4" id="KW-0479">Metal-binding</keyword>
<keyword evidence="7" id="KW-0862">Zinc</keyword>
<dbReference type="Gramene" id="OE9A116703T1">
    <property type="protein sequence ID" value="OE9A116703C1"/>
    <property type="gene ID" value="OE9A116703"/>
</dbReference>
<dbReference type="AlphaFoldDB" id="A0A8S0RNS9"/>
<keyword evidence="5 8" id="KW-0863">Zinc-finger</keyword>
<gene>
    <name evidence="10" type="ORF">OLEA9_A116703</name>
</gene>
<proteinExistence type="predicted"/>
<evidence type="ECO:0000256" key="4">
    <source>
        <dbReference type="ARBA" id="ARBA00022723"/>
    </source>
</evidence>
<dbReference type="Pfam" id="PF13639">
    <property type="entry name" value="zf-RING_2"/>
    <property type="match status" value="1"/>
</dbReference>
<keyword evidence="6" id="KW-0833">Ubl conjugation pathway</keyword>
<name>A0A8S0RNS9_OLEEU</name>
<accession>A0A8S0RNS9</accession>
<dbReference type="Proteomes" id="UP000594638">
    <property type="component" value="Unassembled WGS sequence"/>
</dbReference>
<protein>
    <recommendedName>
        <fullName evidence="2">RING-type E3 ubiquitin transferase</fullName>
        <ecNumber evidence="2">2.3.2.27</ecNumber>
    </recommendedName>
</protein>
<dbReference type="InterPro" id="IPR045191">
    <property type="entry name" value="MBR1/2-like"/>
</dbReference>
<dbReference type="GO" id="GO:0061630">
    <property type="term" value="F:ubiquitin protein ligase activity"/>
    <property type="evidence" value="ECO:0007669"/>
    <property type="project" value="UniProtKB-EC"/>
</dbReference>
<evidence type="ECO:0000259" key="9">
    <source>
        <dbReference type="PROSITE" id="PS50089"/>
    </source>
</evidence>
<dbReference type="EMBL" id="CACTIH010003654">
    <property type="protein sequence ID" value="CAA2980811.1"/>
    <property type="molecule type" value="Genomic_DNA"/>
</dbReference>
<evidence type="ECO:0000313" key="11">
    <source>
        <dbReference type="Proteomes" id="UP000594638"/>
    </source>
</evidence>
<evidence type="ECO:0000313" key="10">
    <source>
        <dbReference type="EMBL" id="CAA2980811.1"/>
    </source>
</evidence>
<feature type="domain" description="RING-type" evidence="9">
    <location>
        <begin position="128"/>
        <end position="169"/>
    </location>
</feature>
<sequence>MVYSVRRVQRYSMHSSGVRRHSQYQHGRLTQRFSVPLVAYFHHTPIMQENVSEFQSFVAESWHRVPVQPHPMVDETLIWEESDIFAHLSSNLSRDHGFSQDTILKLLNTRSFVKTKDRKDSGEGPEICVVCQEEYEEDERIGRLHCGHEYHVDCISKWLLQKKVCPICKAESLPDGKNS</sequence>
<dbReference type="PANTHER" id="PTHR22937">
    <property type="entry name" value="E3 UBIQUITIN-PROTEIN LIGASE RNF165"/>
    <property type="match status" value="1"/>
</dbReference>
<dbReference type="InterPro" id="IPR001841">
    <property type="entry name" value="Znf_RING"/>
</dbReference>
<evidence type="ECO:0000256" key="7">
    <source>
        <dbReference type="ARBA" id="ARBA00022833"/>
    </source>
</evidence>
<keyword evidence="3" id="KW-0808">Transferase</keyword>